<comment type="caution">
    <text evidence="1">The sequence shown here is derived from an EMBL/GenBank/DDBJ whole genome shotgun (WGS) entry which is preliminary data.</text>
</comment>
<dbReference type="EMBL" id="JAINDJ010000004">
    <property type="protein sequence ID" value="KAG9448608.1"/>
    <property type="molecule type" value="Genomic_DNA"/>
</dbReference>
<dbReference type="AlphaFoldDB" id="A0AAV7EN07"/>
<keyword evidence="2" id="KW-1185">Reference proteome</keyword>
<dbReference type="GO" id="GO:0070449">
    <property type="term" value="C:elongin complex"/>
    <property type="evidence" value="ECO:0007669"/>
    <property type="project" value="InterPro"/>
</dbReference>
<evidence type="ECO:0008006" key="3">
    <source>
        <dbReference type="Google" id="ProtNLM"/>
    </source>
</evidence>
<dbReference type="GO" id="GO:0006368">
    <property type="term" value="P:transcription elongation by RNA polymerase II"/>
    <property type="evidence" value="ECO:0007669"/>
    <property type="project" value="InterPro"/>
</dbReference>
<dbReference type="InterPro" id="IPR010684">
    <property type="entry name" value="RNA_pol_II_trans_fac_SIII_A"/>
</dbReference>
<evidence type="ECO:0000313" key="1">
    <source>
        <dbReference type="EMBL" id="KAG9448608.1"/>
    </source>
</evidence>
<proteinExistence type="predicted"/>
<dbReference type="PANTHER" id="PTHR47543:SF2">
    <property type="entry name" value="RNA POLYMERASE II TRANSCRIPTION FACTOR SIII SUBUNIT A"/>
    <property type="match status" value="1"/>
</dbReference>
<reference evidence="1 2" key="1">
    <citation type="submission" date="2021-07" db="EMBL/GenBank/DDBJ databases">
        <title>The Aristolochia fimbriata genome: insights into angiosperm evolution, floral development and chemical biosynthesis.</title>
        <authorList>
            <person name="Jiao Y."/>
        </authorList>
    </citation>
    <scope>NUCLEOTIDE SEQUENCE [LARGE SCALE GENOMIC DNA]</scope>
    <source>
        <strain evidence="1">IBCAS-2021</strain>
        <tissue evidence="1">Leaf</tissue>
    </source>
</reference>
<dbReference type="Proteomes" id="UP000825729">
    <property type="component" value="Unassembled WGS sequence"/>
</dbReference>
<name>A0AAV7EN07_ARIFI</name>
<accession>A0AAV7EN07</accession>
<sequence>MMIMQAQKAPSLSSSKKKNIETAIDSLRYMGDVGETDINLLKEILPHCTAEQLMHIENSSKGRDLSSVTDTLWKKFYEQQFGEESINLVLNEMKQQGVLVFKWKQVYEDKMRAREAAQQKSLELLKKRYAEERAKKQSRQIKLYDEKIPAARSNCCKRGFSAAGGSTSTTSKGGKLMKKTRTEFLNSHELRARQVMMKKTCMY</sequence>
<dbReference type="Pfam" id="PF06881">
    <property type="entry name" value="Elongin_A"/>
    <property type="match status" value="1"/>
</dbReference>
<gene>
    <name evidence="1" type="ORF">H6P81_008573</name>
</gene>
<organism evidence="1 2">
    <name type="scientific">Aristolochia fimbriata</name>
    <name type="common">White veined hardy Dutchman's pipe vine</name>
    <dbReference type="NCBI Taxonomy" id="158543"/>
    <lineage>
        <taxon>Eukaryota</taxon>
        <taxon>Viridiplantae</taxon>
        <taxon>Streptophyta</taxon>
        <taxon>Embryophyta</taxon>
        <taxon>Tracheophyta</taxon>
        <taxon>Spermatophyta</taxon>
        <taxon>Magnoliopsida</taxon>
        <taxon>Magnoliidae</taxon>
        <taxon>Piperales</taxon>
        <taxon>Aristolochiaceae</taxon>
        <taxon>Aristolochia</taxon>
    </lineage>
</organism>
<dbReference type="Gene3D" id="6.10.250.3180">
    <property type="match status" value="1"/>
</dbReference>
<dbReference type="PANTHER" id="PTHR47543">
    <property type="entry name" value="OS08G0169600 PROTEIN"/>
    <property type="match status" value="1"/>
</dbReference>
<protein>
    <recommendedName>
        <fullName evidence="3">Elongin-A</fullName>
    </recommendedName>
</protein>
<evidence type="ECO:0000313" key="2">
    <source>
        <dbReference type="Proteomes" id="UP000825729"/>
    </source>
</evidence>